<reference evidence="1" key="1">
    <citation type="journal article" date="2020" name="Phytopathology">
        <title>Genome Sequence Resources of Colletotrichum truncatum, C. plurivorum, C. musicola, and C. sojae: Four Species Pathogenic to Soybean (Glycine max).</title>
        <authorList>
            <person name="Rogerio F."/>
            <person name="Boufleur T.R."/>
            <person name="Ciampi-Guillardi M."/>
            <person name="Sukno S.A."/>
            <person name="Thon M.R."/>
            <person name="Massola Junior N.S."/>
            <person name="Baroncelli R."/>
        </authorList>
    </citation>
    <scope>NUCLEOTIDE SEQUENCE</scope>
    <source>
        <strain evidence="1">LFN00145</strain>
    </source>
</reference>
<protein>
    <submittedName>
        <fullName evidence="1">Uncharacterized protein</fullName>
    </submittedName>
</protein>
<gene>
    <name evidence="1" type="ORF">CPLU01_15951</name>
</gene>
<keyword evidence="2" id="KW-1185">Reference proteome</keyword>
<sequence length="73" mass="8134">MIRTGSRLITSSQLRHQGPSLLLSNSFLFPVRVPIYITMVALAAVNLTLLFSSHLSPDARIILQDDQQWNTAV</sequence>
<organism evidence="1 2">
    <name type="scientific">Colletotrichum plurivorum</name>
    <dbReference type="NCBI Taxonomy" id="2175906"/>
    <lineage>
        <taxon>Eukaryota</taxon>
        <taxon>Fungi</taxon>
        <taxon>Dikarya</taxon>
        <taxon>Ascomycota</taxon>
        <taxon>Pezizomycotina</taxon>
        <taxon>Sordariomycetes</taxon>
        <taxon>Hypocreomycetidae</taxon>
        <taxon>Glomerellales</taxon>
        <taxon>Glomerellaceae</taxon>
        <taxon>Colletotrichum</taxon>
        <taxon>Colletotrichum orchidearum species complex</taxon>
    </lineage>
</organism>
<evidence type="ECO:0000313" key="1">
    <source>
        <dbReference type="EMBL" id="KAF6805843.1"/>
    </source>
</evidence>
<dbReference type="EMBL" id="WIGO01000719">
    <property type="protein sequence ID" value="KAF6805843.1"/>
    <property type="molecule type" value="Genomic_DNA"/>
</dbReference>
<accession>A0A8H6J3T2</accession>
<name>A0A8H6J3T2_9PEZI</name>
<dbReference type="AlphaFoldDB" id="A0A8H6J3T2"/>
<evidence type="ECO:0000313" key="2">
    <source>
        <dbReference type="Proteomes" id="UP000654918"/>
    </source>
</evidence>
<comment type="caution">
    <text evidence="1">The sequence shown here is derived from an EMBL/GenBank/DDBJ whole genome shotgun (WGS) entry which is preliminary data.</text>
</comment>
<proteinExistence type="predicted"/>
<dbReference type="Proteomes" id="UP000654918">
    <property type="component" value="Unassembled WGS sequence"/>
</dbReference>